<dbReference type="GeneID" id="95609907"/>
<dbReference type="AlphaFoldDB" id="A0A5J6J4C1"/>
<name>A0A5J6J4C1_STRVI</name>
<protein>
    <submittedName>
        <fullName evidence="2">MerR family transcriptional regulator</fullName>
    </submittedName>
</protein>
<proteinExistence type="predicted"/>
<dbReference type="KEGG" id="svn:CP980_04925"/>
<evidence type="ECO:0000313" key="3">
    <source>
        <dbReference type="Proteomes" id="UP000325563"/>
    </source>
</evidence>
<dbReference type="Pfam" id="PF13591">
    <property type="entry name" value="MerR_2"/>
    <property type="match status" value="1"/>
</dbReference>
<dbReference type="Proteomes" id="UP000325563">
    <property type="component" value="Chromosome"/>
</dbReference>
<dbReference type="InterPro" id="IPR009061">
    <property type="entry name" value="DNA-bd_dom_put_sf"/>
</dbReference>
<dbReference type="SUPFAM" id="SSF46955">
    <property type="entry name" value="Putative DNA-binding domain"/>
    <property type="match status" value="1"/>
</dbReference>
<reference evidence="2 3" key="1">
    <citation type="submission" date="2017-09" db="EMBL/GenBank/DDBJ databases">
        <authorList>
            <person name="Lee N."/>
            <person name="Cho B.-K."/>
        </authorList>
    </citation>
    <scope>NUCLEOTIDE SEQUENCE [LARGE SCALE GENOMIC DNA]</scope>
    <source>
        <strain evidence="2 3">ATCC 27476</strain>
    </source>
</reference>
<dbReference type="RefSeq" id="WP_132754326.1">
    <property type="nucleotide sequence ID" value="NZ_BNBW01000001.1"/>
</dbReference>
<accession>A0A5J6J4C1</accession>
<keyword evidence="3" id="KW-1185">Reference proteome</keyword>
<sequence>MNEPPAGGAAGIGRPGVGNPPVRTGADLTASTAVRYALVPAPRLSLDAVARRSGLHPDLIRRFVALGLIDAGRDAAGHLVFDPTAPAVLARIQRLRTGLCLNYASIGLVLDLLDRISLLEAALRGRGTRSETPPWT</sequence>
<dbReference type="Gene3D" id="1.10.1660.10">
    <property type="match status" value="1"/>
</dbReference>
<evidence type="ECO:0000313" key="2">
    <source>
        <dbReference type="EMBL" id="QEV44501.1"/>
    </source>
</evidence>
<feature type="region of interest" description="Disordered" evidence="1">
    <location>
        <begin position="1"/>
        <end position="23"/>
    </location>
</feature>
<gene>
    <name evidence="2" type="ORF">CP980_04925</name>
</gene>
<evidence type="ECO:0000256" key="1">
    <source>
        <dbReference type="SAM" id="MobiDB-lite"/>
    </source>
</evidence>
<dbReference type="EMBL" id="CP023692">
    <property type="protein sequence ID" value="QEV44501.1"/>
    <property type="molecule type" value="Genomic_DNA"/>
</dbReference>
<organism evidence="2 3">
    <name type="scientific">Streptomyces vinaceus</name>
    <dbReference type="NCBI Taxonomy" id="1960"/>
    <lineage>
        <taxon>Bacteria</taxon>
        <taxon>Bacillati</taxon>
        <taxon>Actinomycetota</taxon>
        <taxon>Actinomycetes</taxon>
        <taxon>Kitasatosporales</taxon>
        <taxon>Streptomycetaceae</taxon>
        <taxon>Streptomyces</taxon>
    </lineage>
</organism>